<keyword evidence="2" id="KW-1185">Reference proteome</keyword>
<dbReference type="InterPro" id="IPR011989">
    <property type="entry name" value="ARM-like"/>
</dbReference>
<dbReference type="InterPro" id="IPR016024">
    <property type="entry name" value="ARM-type_fold"/>
</dbReference>
<dbReference type="AlphaFoldDB" id="A0A0M4D5Q7"/>
<sequence length="728" mass="79612">MPSFPPTPDRPPDILVLSRFIYEFNIARRQMSAYPKGHPVIAAAAGKTMEIFASLLENCDEVTLGVAREVLVVGEACLERKNPVFQDLARHLFALGVASLTFSRGLTRGEIITFNELLSHSREEVREAGGLALLLEGLGIRNIAVEEIDYQAFATTEELRIFPPGQNPAAPPAIPLWEGFITALLHARLDPEGAPLSGFEELGAGAVAALLNDEFDPNPANYGASIVAFLRRLAPGQSDDETRSLALEKLADLVGRFNPELRCQFLSSTFGALSDEGSLATEFIQKLSPDRVAETLADINDRRLSVPPAIFGILQKLSRHGGDPGGKVTGGTPSTGEDASESLDLIFREVEADQFVPAGYQVLLDKILTVEQPRKDEGDKLEELKKTLGSHRVETKVSAIILEILNNAPSESQTQSLKRNTLELFDYFLEMGDFASLSLMHTGLRRGVGAEAPLPLHQELLAAFTLPRFLEGTLNAPSLWGKEKFEEIEALIAAVGLPFVEPLLDRLAAADTIPLRRYYMERLQAFGNRTLPAIRARLGDGRWFFVRNLIMMLRTLNDPAVAAEIKPLLNHPHPKVRQEAFATLLHFRAPGADRILLEMLGDNDPAEQLRAVLLAPRTPYPAVFRALLALLNQGILTGSNFELKRGVVQALAETGNPAALPELGRRLRSNSLFHPILHARLKLEIVKSLEYYPAAEAAIILAEVVRSGSGDLARTAAQTLKNLQGRGA</sequence>
<protein>
    <submittedName>
        <fullName evidence="1">HEAT-like repeat-containing protein</fullName>
    </submittedName>
</protein>
<proteinExistence type="predicted"/>
<dbReference type="KEGG" id="des:DSOUD_3512"/>
<organism evidence="1 2">
    <name type="scientific">Desulfuromonas soudanensis</name>
    <dbReference type="NCBI Taxonomy" id="1603606"/>
    <lineage>
        <taxon>Bacteria</taxon>
        <taxon>Pseudomonadati</taxon>
        <taxon>Thermodesulfobacteriota</taxon>
        <taxon>Desulfuromonadia</taxon>
        <taxon>Desulfuromonadales</taxon>
        <taxon>Desulfuromonadaceae</taxon>
        <taxon>Desulfuromonas</taxon>
    </lineage>
</organism>
<name>A0A0M4D5Q7_9BACT</name>
<dbReference type="PATRIC" id="fig|1603606.3.peg.3786"/>
<dbReference type="RefSeq" id="WP_053552158.1">
    <property type="nucleotide sequence ID" value="NZ_CP010802.1"/>
</dbReference>
<dbReference type="OrthoDB" id="9766168at2"/>
<dbReference type="STRING" id="1603606.DSOUD_3512"/>
<accession>A0A0M4D5Q7</accession>
<evidence type="ECO:0000313" key="1">
    <source>
        <dbReference type="EMBL" id="ALC18226.1"/>
    </source>
</evidence>
<reference evidence="1 2" key="1">
    <citation type="submission" date="2015-07" db="EMBL/GenBank/DDBJ databases">
        <title>Isolation and Genomic Characterization of a Novel Halophilic Metal-Reducing Deltaproteobacterium from the Deep Subsurface.</title>
        <authorList>
            <person name="Badalamenti J.P."/>
            <person name="Summers Z.M."/>
            <person name="Gralnick J.A."/>
            <person name="Bond D.R."/>
        </authorList>
    </citation>
    <scope>NUCLEOTIDE SEQUENCE [LARGE SCALE GENOMIC DNA]</scope>
    <source>
        <strain evidence="1 2">WTL</strain>
    </source>
</reference>
<evidence type="ECO:0000313" key="2">
    <source>
        <dbReference type="Proteomes" id="UP000057158"/>
    </source>
</evidence>
<dbReference type="SUPFAM" id="SSF48371">
    <property type="entry name" value="ARM repeat"/>
    <property type="match status" value="1"/>
</dbReference>
<dbReference type="EMBL" id="CP010802">
    <property type="protein sequence ID" value="ALC18226.1"/>
    <property type="molecule type" value="Genomic_DNA"/>
</dbReference>
<dbReference type="Proteomes" id="UP000057158">
    <property type="component" value="Chromosome"/>
</dbReference>
<dbReference type="Gene3D" id="1.25.10.10">
    <property type="entry name" value="Leucine-rich Repeat Variant"/>
    <property type="match status" value="2"/>
</dbReference>
<gene>
    <name evidence="1" type="ORF">DSOUD_3512</name>
</gene>